<dbReference type="RefSeq" id="WP_148637204.1">
    <property type="nucleotide sequence ID" value="NZ_VSLA01000010.1"/>
</dbReference>
<dbReference type="Proteomes" id="UP000322619">
    <property type="component" value="Unassembled WGS sequence"/>
</dbReference>
<accession>A0A5D0WQI9</accession>
<name>A0A5D0WQI9_9FIRM</name>
<evidence type="ECO:0000313" key="2">
    <source>
        <dbReference type="Proteomes" id="UP000322619"/>
    </source>
</evidence>
<comment type="caution">
    <text evidence="1">The sequence shown here is derived from an EMBL/GenBank/DDBJ whole genome shotgun (WGS) entry which is preliminary data.</text>
</comment>
<protein>
    <submittedName>
        <fullName evidence="1">Virulence protein</fullName>
    </submittedName>
</protein>
<dbReference type="EMBL" id="VSLA01000010">
    <property type="protein sequence ID" value="TYC86500.1"/>
    <property type="molecule type" value="Genomic_DNA"/>
</dbReference>
<reference evidence="1 2" key="1">
    <citation type="submission" date="2019-08" db="EMBL/GenBank/DDBJ databases">
        <title>Isolation and enrichment of carboxydotrophic bacteria from anaerobic sludge for the production of bio-based chemicals from syngas.</title>
        <authorList>
            <person name="Antares A.L."/>
            <person name="Moreira J."/>
            <person name="Diender M."/>
            <person name="Parshina S.N."/>
            <person name="Stams A.J.M."/>
            <person name="Alves M."/>
            <person name="Alves J.I."/>
            <person name="Sousa D.Z."/>
        </authorList>
    </citation>
    <scope>NUCLEOTIDE SEQUENCE [LARGE SCALE GENOMIC DNA]</scope>
    <source>
        <strain evidence="1 2">JM</strain>
    </source>
</reference>
<sequence>MTMKYQFTDCDRKTLVATIGEILQFQPIYQGVPSFAYTIGSFEVDKQGTLVVAETTLETVVDSLLENLREKGFTFEKAENPTENESDDILVIEIPKEGFTDEAMTNLENLITGKGELIKKALGIEALSVEQSQDTISFPWFKADSEPEAILAYTQFIAAICEMAKTQKRISSIAKTMINEKYAFRCFLLRLGFIGDEYKTTRKILLSKLSGSAAFKSRKKSDTE</sequence>
<gene>
    <name evidence="1" type="ORF">FXB42_06480</name>
</gene>
<evidence type="ECO:0000313" key="1">
    <source>
        <dbReference type="EMBL" id="TYC86500.1"/>
    </source>
</evidence>
<organism evidence="1 2">
    <name type="scientific">Acetobacterium wieringae</name>
    <dbReference type="NCBI Taxonomy" id="52694"/>
    <lineage>
        <taxon>Bacteria</taxon>
        <taxon>Bacillati</taxon>
        <taxon>Bacillota</taxon>
        <taxon>Clostridia</taxon>
        <taxon>Eubacteriales</taxon>
        <taxon>Eubacteriaceae</taxon>
        <taxon>Acetobacterium</taxon>
    </lineage>
</organism>
<dbReference type="AlphaFoldDB" id="A0A5D0WQI9"/>
<proteinExistence type="predicted"/>